<dbReference type="Pfam" id="PF00155">
    <property type="entry name" value="Aminotran_1_2"/>
    <property type="match status" value="1"/>
</dbReference>
<dbReference type="EC" id="4.4.1.13" evidence="2"/>
<dbReference type="CDD" id="cd00609">
    <property type="entry name" value="AAT_like"/>
    <property type="match status" value="1"/>
</dbReference>
<evidence type="ECO:0000259" key="6">
    <source>
        <dbReference type="Pfam" id="PF00155"/>
    </source>
</evidence>
<dbReference type="InterPro" id="IPR027619">
    <property type="entry name" value="C-S_lyase_PatB-like"/>
</dbReference>
<dbReference type="EMBL" id="UATL01000005">
    <property type="protein sequence ID" value="SPY44119.1"/>
    <property type="molecule type" value="Genomic_DNA"/>
</dbReference>
<dbReference type="InterPro" id="IPR015424">
    <property type="entry name" value="PyrdxlP-dep_Trfase"/>
</dbReference>
<evidence type="ECO:0000256" key="2">
    <source>
        <dbReference type="ARBA" id="ARBA00012224"/>
    </source>
</evidence>
<name>A0A2T3QIN5_PHODM</name>
<proteinExistence type="inferred from homology"/>
<evidence type="ECO:0000313" key="8">
    <source>
        <dbReference type="Proteomes" id="UP000251647"/>
    </source>
</evidence>
<dbReference type="InterPro" id="IPR015421">
    <property type="entry name" value="PyrdxlP-dep_Trfase_major"/>
</dbReference>
<dbReference type="Gene3D" id="3.40.640.10">
    <property type="entry name" value="Type I PLP-dependent aspartate aminotransferase-like (Major domain)"/>
    <property type="match status" value="1"/>
</dbReference>
<protein>
    <recommendedName>
        <fullName evidence="2">cysteine-S-conjugate beta-lyase</fullName>
        <ecNumber evidence="2">4.4.1.13</ecNumber>
    </recommendedName>
</protein>
<dbReference type="InterPro" id="IPR051798">
    <property type="entry name" value="Class-II_PLP-Dep_Aminotrans"/>
</dbReference>
<accession>A0A2T3QIN5</accession>
<reference evidence="7 8" key="1">
    <citation type="submission" date="2018-06" db="EMBL/GenBank/DDBJ databases">
        <authorList>
            <consortium name="Pathogen Informatics"/>
            <person name="Doyle S."/>
        </authorList>
    </citation>
    <scope>NUCLEOTIDE SEQUENCE [LARGE SCALE GENOMIC DNA]</scope>
    <source>
        <strain evidence="7 8">NCTC11647</strain>
    </source>
</reference>
<dbReference type="PANTHER" id="PTHR43525:SF1">
    <property type="entry name" value="PROTEIN MALY"/>
    <property type="match status" value="1"/>
</dbReference>
<evidence type="ECO:0000256" key="4">
    <source>
        <dbReference type="ARBA" id="ARBA00023239"/>
    </source>
</evidence>
<dbReference type="GO" id="GO:0047804">
    <property type="term" value="F:cysteine-S-conjugate beta-lyase activity"/>
    <property type="evidence" value="ECO:0007669"/>
    <property type="project" value="UniProtKB-EC"/>
</dbReference>
<organism evidence="7 8">
    <name type="scientific">Photobacterium damselae</name>
    <dbReference type="NCBI Taxonomy" id="38293"/>
    <lineage>
        <taxon>Bacteria</taxon>
        <taxon>Pseudomonadati</taxon>
        <taxon>Pseudomonadota</taxon>
        <taxon>Gammaproteobacteria</taxon>
        <taxon>Vibrionales</taxon>
        <taxon>Vibrionaceae</taxon>
        <taxon>Photobacterium</taxon>
    </lineage>
</organism>
<dbReference type="InterPro" id="IPR015422">
    <property type="entry name" value="PyrdxlP-dep_Trfase_small"/>
</dbReference>
<feature type="domain" description="Aminotransferase class I/classII large" evidence="6">
    <location>
        <begin position="48"/>
        <end position="383"/>
    </location>
</feature>
<dbReference type="GO" id="GO:0030170">
    <property type="term" value="F:pyridoxal phosphate binding"/>
    <property type="evidence" value="ECO:0007669"/>
    <property type="project" value="InterPro"/>
</dbReference>
<gene>
    <name evidence="7" type="primary">patB</name>
    <name evidence="7" type="ORF">NCTC11647_03054</name>
</gene>
<dbReference type="AlphaFoldDB" id="A0A2T3QIN5"/>
<keyword evidence="3" id="KW-0663">Pyridoxal phosphate</keyword>
<comment type="cofactor">
    <cofactor evidence="1">
        <name>pyridoxal 5'-phosphate</name>
        <dbReference type="ChEBI" id="CHEBI:597326"/>
    </cofactor>
</comment>
<dbReference type="NCBIfam" id="TIGR04350">
    <property type="entry name" value="C_S_lyase_PatB"/>
    <property type="match status" value="1"/>
</dbReference>
<dbReference type="InterPro" id="IPR004839">
    <property type="entry name" value="Aminotransferase_I/II_large"/>
</dbReference>
<dbReference type="Proteomes" id="UP000251647">
    <property type="component" value="Unassembled WGS sequence"/>
</dbReference>
<dbReference type="OrthoDB" id="3224382at2"/>
<evidence type="ECO:0000256" key="1">
    <source>
        <dbReference type="ARBA" id="ARBA00001933"/>
    </source>
</evidence>
<keyword evidence="4 7" id="KW-0456">Lyase</keyword>
<dbReference type="RefSeq" id="WP_005305925.1">
    <property type="nucleotide sequence ID" value="NZ_CP113239.1"/>
</dbReference>
<dbReference type="SUPFAM" id="SSF53383">
    <property type="entry name" value="PLP-dependent transferases"/>
    <property type="match status" value="1"/>
</dbReference>
<evidence type="ECO:0000313" key="7">
    <source>
        <dbReference type="EMBL" id="SPY44119.1"/>
    </source>
</evidence>
<evidence type="ECO:0000256" key="5">
    <source>
        <dbReference type="ARBA" id="ARBA00037974"/>
    </source>
</evidence>
<evidence type="ECO:0000256" key="3">
    <source>
        <dbReference type="ARBA" id="ARBA00022898"/>
    </source>
</evidence>
<dbReference type="PANTHER" id="PTHR43525">
    <property type="entry name" value="PROTEIN MALY"/>
    <property type="match status" value="1"/>
</dbReference>
<comment type="similarity">
    <text evidence="5">Belongs to the class-II pyridoxal-phosphate-dependent aminotransferase family. MalY/PatB cystathionine beta-lyase subfamily.</text>
</comment>
<dbReference type="Gene3D" id="3.90.1150.10">
    <property type="entry name" value="Aspartate Aminotransferase, domain 1"/>
    <property type="match status" value="1"/>
</dbReference>
<sequence>MAHELDTIINRYGTDCLKWDYMEKWLGVPEGEALPSWVSDWDFKAPNFITDALQERLNHGIFGYSERGDEYFNSVIDWWAERHQVSLQKEWFHTTPGSLPAIAMLVEQWCQVGDKVLVLSPVYHAFYRTIENTGRTVAESSLINDNGYYTIDFADLEAQFQNGVKIMIFCNPHNPGGRVWTEQEVTQVCQLCHQYGVYLISDEIWADMVFSGHTFYSCLRVEPQYFDKLAVCIAGTKTFGLPSMRLTNTMIPNEKEAQALKTKLLAYGIDVYSAFSIIANQAAYRNGHAWVDETVKYLEENNKILEAFVRDELKQVTYRVQESTYLAWLDCRAMGLDDQELEQKLHQAGVIPTMGYGFGRDGSGFIRLNLGCPKSILEEKISRLRTVLK</sequence>